<evidence type="ECO:0000256" key="1">
    <source>
        <dbReference type="SAM" id="MobiDB-lite"/>
    </source>
</evidence>
<gene>
    <name evidence="3" type="ORF">ADL17_25065</name>
</gene>
<evidence type="ECO:0008006" key="5">
    <source>
        <dbReference type="Google" id="ProtNLM"/>
    </source>
</evidence>
<feature type="transmembrane region" description="Helical" evidence="2">
    <location>
        <begin position="73"/>
        <end position="95"/>
    </location>
</feature>
<keyword evidence="2" id="KW-1133">Transmembrane helix</keyword>
<proteinExistence type="predicted"/>
<feature type="region of interest" description="Disordered" evidence="1">
    <location>
        <begin position="304"/>
        <end position="338"/>
    </location>
</feature>
<sequence length="338" mass="34544">MATASWCFLAAMIVAYGIANLLQSVAAARTTMQHTFDPGLLLRLAGHRAYLVGLVCQVGGFVLAFLARRDLPLFLVQASVAAGLGVTALLGVIVLKWRLPMAEVVLLLLLFAGITALVLSAQPAPSKPLGTAGVIALLVALGAIAVLGIFAVRLQGAPGSVALGSLAGLGFSAAAVAARPLASASTWDAFLTDPLLYLLIGHSIVGQLLLGLAMQRGSTTAAVAAMDAAGAVPAAIVGLLLLNDKIWPGREWLAGTGFLITLAAVIGLTRYAEPQHHHAVAQETTRAVLDGGVGGRQLPLVAPRPAEGRLCDSESTGPTRAASTQAASTGLRRPITRS</sequence>
<dbReference type="PANTHER" id="PTHR40761">
    <property type="entry name" value="CONSERVED INTEGRAL MEMBRANE ALANINE VALINE AND LEUCINE RICH PROTEIN-RELATED"/>
    <property type="match status" value="1"/>
</dbReference>
<dbReference type="AlphaFoldDB" id="A0A9X0I3P4"/>
<feature type="transmembrane region" description="Helical" evidence="2">
    <location>
        <begin position="161"/>
        <end position="182"/>
    </location>
</feature>
<keyword evidence="2" id="KW-0812">Transmembrane</keyword>
<feature type="transmembrane region" description="Helical" evidence="2">
    <location>
        <begin position="6"/>
        <end position="28"/>
    </location>
</feature>
<organism evidence="3 4">
    <name type="scientific">Micromonospora maris</name>
    <dbReference type="NCBI Taxonomy" id="1003110"/>
    <lineage>
        <taxon>Bacteria</taxon>
        <taxon>Bacillati</taxon>
        <taxon>Actinomycetota</taxon>
        <taxon>Actinomycetes</taxon>
        <taxon>Micromonosporales</taxon>
        <taxon>Micromonosporaceae</taxon>
        <taxon>Micromonospora</taxon>
    </lineage>
</organism>
<dbReference type="EMBL" id="LMWI01000002">
    <property type="protein sequence ID" value="KUJ46217.1"/>
    <property type="molecule type" value="Genomic_DNA"/>
</dbReference>
<feature type="transmembrane region" description="Helical" evidence="2">
    <location>
        <begin position="49"/>
        <end position="67"/>
    </location>
</feature>
<feature type="transmembrane region" description="Helical" evidence="2">
    <location>
        <begin position="252"/>
        <end position="272"/>
    </location>
</feature>
<evidence type="ECO:0000256" key="2">
    <source>
        <dbReference type="SAM" id="Phobius"/>
    </source>
</evidence>
<feature type="transmembrane region" description="Helical" evidence="2">
    <location>
        <begin position="102"/>
        <end position="121"/>
    </location>
</feature>
<feature type="transmembrane region" description="Helical" evidence="2">
    <location>
        <begin position="194"/>
        <end position="214"/>
    </location>
</feature>
<accession>A0A9X0I3P4</accession>
<keyword evidence="2" id="KW-0472">Membrane</keyword>
<keyword evidence="4" id="KW-1185">Reference proteome</keyword>
<feature type="compositionally biased region" description="Polar residues" evidence="1">
    <location>
        <begin position="313"/>
        <end position="328"/>
    </location>
</feature>
<feature type="transmembrane region" description="Helical" evidence="2">
    <location>
        <begin position="133"/>
        <end position="154"/>
    </location>
</feature>
<evidence type="ECO:0000313" key="4">
    <source>
        <dbReference type="Proteomes" id="UP000053246"/>
    </source>
</evidence>
<reference evidence="3 4" key="1">
    <citation type="submission" date="2015-10" db="EMBL/GenBank/DDBJ databases">
        <authorList>
            <person name="Ju K.-S."/>
            <person name="Doroghazi J.R."/>
            <person name="Metcalf W.W."/>
        </authorList>
    </citation>
    <scope>NUCLEOTIDE SEQUENCE [LARGE SCALE GENOMIC DNA]</scope>
    <source>
        <strain evidence="3 4">NRRL B-24793</strain>
    </source>
</reference>
<dbReference type="PANTHER" id="PTHR40761:SF1">
    <property type="entry name" value="CONSERVED INTEGRAL MEMBRANE ALANINE VALINE AND LEUCINE RICH PROTEIN-RELATED"/>
    <property type="match status" value="1"/>
</dbReference>
<feature type="transmembrane region" description="Helical" evidence="2">
    <location>
        <begin position="221"/>
        <end position="240"/>
    </location>
</feature>
<dbReference type="Proteomes" id="UP000053246">
    <property type="component" value="Unassembled WGS sequence"/>
</dbReference>
<protein>
    <recommendedName>
        <fullName evidence="5">Integral membrane protein</fullName>
    </recommendedName>
</protein>
<comment type="caution">
    <text evidence="3">The sequence shown here is derived from an EMBL/GenBank/DDBJ whole genome shotgun (WGS) entry which is preliminary data.</text>
</comment>
<evidence type="ECO:0000313" key="3">
    <source>
        <dbReference type="EMBL" id="KUJ46217.1"/>
    </source>
</evidence>
<name>A0A9X0I3P4_9ACTN</name>